<evidence type="ECO:0000313" key="3">
    <source>
        <dbReference type="Proteomes" id="UP000835052"/>
    </source>
</evidence>
<dbReference type="Proteomes" id="UP000835052">
    <property type="component" value="Unassembled WGS sequence"/>
</dbReference>
<keyword evidence="1" id="KW-0732">Signal</keyword>
<dbReference type="AlphaFoldDB" id="A0A8S1HPZ7"/>
<evidence type="ECO:0000313" key="2">
    <source>
        <dbReference type="EMBL" id="CAD6196543.1"/>
    </source>
</evidence>
<sequence length="138" mass="15865">MSAGVKILIFLAVFAVAAARLHSITFSFDDEPSPIKTKPYDQAYNDKKRAENLKKLKDAGVSQPSIDKLDAVFLKYEEIYKKEPNLSQEEFEKKYSVDYYKDFSAVTDTLPEEDKKKVEGIFFPKTGGRRHKWIPSSY</sequence>
<gene>
    <name evidence="2" type="ORF">CAUJ_LOCUS12457</name>
</gene>
<dbReference type="EMBL" id="CAJGYM010000074">
    <property type="protein sequence ID" value="CAD6196543.1"/>
    <property type="molecule type" value="Genomic_DNA"/>
</dbReference>
<organism evidence="2 3">
    <name type="scientific">Caenorhabditis auriculariae</name>
    <dbReference type="NCBI Taxonomy" id="2777116"/>
    <lineage>
        <taxon>Eukaryota</taxon>
        <taxon>Metazoa</taxon>
        <taxon>Ecdysozoa</taxon>
        <taxon>Nematoda</taxon>
        <taxon>Chromadorea</taxon>
        <taxon>Rhabditida</taxon>
        <taxon>Rhabditina</taxon>
        <taxon>Rhabditomorpha</taxon>
        <taxon>Rhabditoidea</taxon>
        <taxon>Rhabditidae</taxon>
        <taxon>Peloderinae</taxon>
        <taxon>Caenorhabditis</taxon>
    </lineage>
</organism>
<reference evidence="2" key="1">
    <citation type="submission" date="2020-10" db="EMBL/GenBank/DDBJ databases">
        <authorList>
            <person name="Kikuchi T."/>
        </authorList>
    </citation>
    <scope>NUCLEOTIDE SEQUENCE</scope>
    <source>
        <strain evidence="2">NKZ352</strain>
    </source>
</reference>
<evidence type="ECO:0000256" key="1">
    <source>
        <dbReference type="SAM" id="SignalP"/>
    </source>
</evidence>
<comment type="caution">
    <text evidence="2">The sequence shown here is derived from an EMBL/GenBank/DDBJ whole genome shotgun (WGS) entry which is preliminary data.</text>
</comment>
<protein>
    <submittedName>
        <fullName evidence="2">Uncharacterized protein</fullName>
    </submittedName>
</protein>
<dbReference type="Pfam" id="PF14747">
    <property type="entry name" value="DUF4473"/>
    <property type="match status" value="1"/>
</dbReference>
<accession>A0A8S1HPZ7</accession>
<feature type="signal peptide" evidence="1">
    <location>
        <begin position="1"/>
        <end position="19"/>
    </location>
</feature>
<name>A0A8S1HPZ7_9PELO</name>
<feature type="chain" id="PRO_5035739876" evidence="1">
    <location>
        <begin position="20"/>
        <end position="138"/>
    </location>
</feature>
<dbReference type="InterPro" id="IPR027913">
    <property type="entry name" value="DUF4473"/>
</dbReference>
<proteinExistence type="predicted"/>
<keyword evidence="3" id="KW-1185">Reference proteome</keyword>